<protein>
    <submittedName>
        <fullName evidence="2">Uncharacterized protein</fullName>
    </submittedName>
</protein>
<gene>
    <name evidence="2" type="ORF">MES5069_510067</name>
</gene>
<dbReference type="EMBL" id="CAKXZT010000148">
    <property type="protein sequence ID" value="CAH2406155.1"/>
    <property type="molecule type" value="Genomic_DNA"/>
</dbReference>
<proteinExistence type="predicted"/>
<evidence type="ECO:0000313" key="3">
    <source>
        <dbReference type="Proteomes" id="UP001153050"/>
    </source>
</evidence>
<sequence length="66" mass="7107">MRHHSSARTAMPAWPAALEDWVGAQLALASEISPRLDGSKEESKSSGRVHARKPGAGSNRDGRPWS</sequence>
<feature type="region of interest" description="Disordered" evidence="1">
    <location>
        <begin position="31"/>
        <end position="66"/>
    </location>
</feature>
<organism evidence="2 3">
    <name type="scientific">Mesorhizobium escarrei</name>
    <dbReference type="NCBI Taxonomy" id="666018"/>
    <lineage>
        <taxon>Bacteria</taxon>
        <taxon>Pseudomonadati</taxon>
        <taxon>Pseudomonadota</taxon>
        <taxon>Alphaproteobacteria</taxon>
        <taxon>Hyphomicrobiales</taxon>
        <taxon>Phyllobacteriaceae</taxon>
        <taxon>Mesorhizobium</taxon>
    </lineage>
</organism>
<comment type="caution">
    <text evidence="2">The sequence shown here is derived from an EMBL/GenBank/DDBJ whole genome shotgun (WGS) entry which is preliminary data.</text>
</comment>
<reference evidence="2 3" key="1">
    <citation type="submission" date="2022-03" db="EMBL/GenBank/DDBJ databases">
        <authorList>
            <person name="Brunel B."/>
        </authorList>
    </citation>
    <scope>NUCLEOTIDE SEQUENCE [LARGE SCALE GENOMIC DNA]</scope>
    <source>
        <strain evidence="2">STM5069sample</strain>
    </source>
</reference>
<dbReference type="Proteomes" id="UP001153050">
    <property type="component" value="Unassembled WGS sequence"/>
</dbReference>
<evidence type="ECO:0000256" key="1">
    <source>
        <dbReference type="SAM" id="MobiDB-lite"/>
    </source>
</evidence>
<evidence type="ECO:0000313" key="2">
    <source>
        <dbReference type="EMBL" id="CAH2406155.1"/>
    </source>
</evidence>
<keyword evidence="3" id="KW-1185">Reference proteome</keyword>
<accession>A0ABM9EBK9</accession>
<name>A0ABM9EBK9_9HYPH</name>